<sequence length="1147" mass="119896">MVEDTAQGREPRGAGRRLGGICLWTALSLVFVLGLGLGIGILRLSYGPLRIDGLSERVAAAVAERIGPGWRISLRDSSLELDSENALALRFTGLDIRNPQGALVVRAPLAVVSIDTWGLLRLSLQPRAIEFRDVQMTALVHRDGSIAFAASESAHPGDADPHTPPSVDAARGTVSPVSAAVASIFGVVLDSAGVIGALDRARITDARLTLIDDDARERAVFERVNGLFGRDPTQDARLFELRIDGPHGQWRFGGTLREAGDARRTGIITLDDLPVTDLLLLSGQSKLPVATDLKLSARADVALTGGRIEAMTATLKTGDGTVLIEEKDFNPVTVDSLTATATWDEAGRAMTLTGLDYLGAGNKVHLTGAWAASPDGTDSAWTATLSGRDATLRGAAAKDAPVKIATLDGHLTGRAGGIAIDDLRMTGAGIDGRITGTLGTSADDDGLTLHVTAQNSEVRTGLRLWPENIAPGARNYLVDELRSGRIEAVDITVDMSGAELAAATRGDPMPDNAVHIDFRVADATLEVSPDAPPLSKGNVAGTITGRTTSIKGVTADIRMADGRMLGISNGSFVIPEITPEKVVAQIGLRLAGGADALAALIQTRMFKTLTGADVDPATVKGAADLRIEFPLDLKHIPDLPDLPVTLNGTLSDLSVEKVMGKDRLEAGKFAVSYDRNGFSLKGDGRVLGAAITVDLRQPKPGAPGEVLIGMTLDEAFRAKKGFPVSPQLSGPIAVKATVPIGRPGPGKAPVRIEADLARAGIDGLLPGLTKAAGKPGRLNLTLTDNGGAAELRDIAFDAAPAAARGSATITAEGSLERAEFTTLKLSPGDDMRATVERSGNGYRVGVKGAVADARPFLKSLTGPDGKGREPSQKDVEADIALSILTGFNDEALTNASLKLSLHGRDLRAASITGRFRAAPFIASVAKGERGVPTLSVDSADAGATLRFVDVYRRMYGGRLNAGISLNDGPQAGVVQIRSFTLRNEPALSSIVAQTPEPPDTVDARGRRRPGQAQASDTAFERMRANFVRTGSRVDFSDAAISNAAMGFTLTGWLDTARERTDINGTFVPLYGLNNVVAQVPLFGPLLAGGHNEGLFAVNFRVSGKLASPDVSVNPLSAVAPGFLRKLFSAGGNDAFADGVPPTLNGDR</sequence>
<reference evidence="4" key="2">
    <citation type="submission" date="2021-08" db="EMBL/GenBank/DDBJ databases">
        <authorList>
            <person name="Tani A."/>
            <person name="Ola A."/>
            <person name="Ogura Y."/>
            <person name="Katsura K."/>
            <person name="Hayashi T."/>
        </authorList>
    </citation>
    <scope>NUCLEOTIDE SEQUENCE</scope>
    <source>
        <strain evidence="4">DSM 23632</strain>
    </source>
</reference>
<feature type="region of interest" description="Disordered" evidence="1">
    <location>
        <begin position="152"/>
        <end position="171"/>
    </location>
</feature>
<evidence type="ECO:0000313" key="5">
    <source>
        <dbReference type="Proteomes" id="UP001055057"/>
    </source>
</evidence>
<accession>A0ABQ4TTD6</accession>
<keyword evidence="2" id="KW-0472">Membrane</keyword>
<protein>
    <recommendedName>
        <fullName evidence="3">YhdP central domain-containing protein</fullName>
    </recommendedName>
</protein>
<name>A0ABQ4TTD6_9HYPH</name>
<feature type="domain" description="YhdP central" evidence="3">
    <location>
        <begin position="375"/>
        <end position="819"/>
    </location>
</feature>
<organism evidence="4 5">
    <name type="scientific">Methylobacterium trifolii</name>
    <dbReference type="NCBI Taxonomy" id="1003092"/>
    <lineage>
        <taxon>Bacteria</taxon>
        <taxon>Pseudomonadati</taxon>
        <taxon>Pseudomonadota</taxon>
        <taxon>Alphaproteobacteria</taxon>
        <taxon>Hyphomicrobiales</taxon>
        <taxon>Methylobacteriaceae</taxon>
        <taxon>Methylobacterium</taxon>
    </lineage>
</organism>
<dbReference type="Proteomes" id="UP001055057">
    <property type="component" value="Unassembled WGS sequence"/>
</dbReference>
<dbReference type="InterPro" id="IPR025263">
    <property type="entry name" value="YhdP_central"/>
</dbReference>
<reference evidence="4" key="1">
    <citation type="journal article" date="2021" name="Front. Microbiol.">
        <title>Comprehensive Comparative Genomics and Phenotyping of Methylobacterium Species.</title>
        <authorList>
            <person name="Alessa O."/>
            <person name="Ogura Y."/>
            <person name="Fujitani Y."/>
            <person name="Takami H."/>
            <person name="Hayashi T."/>
            <person name="Sahin N."/>
            <person name="Tani A."/>
        </authorList>
    </citation>
    <scope>NUCLEOTIDE SEQUENCE</scope>
    <source>
        <strain evidence="4">DSM 23632</strain>
    </source>
</reference>
<evidence type="ECO:0000259" key="3">
    <source>
        <dbReference type="Pfam" id="PF13116"/>
    </source>
</evidence>
<keyword evidence="2" id="KW-0812">Transmembrane</keyword>
<gene>
    <name evidence="4" type="ORF">MPOCJGCO_0656</name>
</gene>
<evidence type="ECO:0000256" key="1">
    <source>
        <dbReference type="SAM" id="MobiDB-lite"/>
    </source>
</evidence>
<proteinExistence type="predicted"/>
<keyword evidence="5" id="KW-1185">Reference proteome</keyword>
<keyword evidence="2" id="KW-1133">Transmembrane helix</keyword>
<comment type="caution">
    <text evidence="4">The sequence shown here is derived from an EMBL/GenBank/DDBJ whole genome shotgun (WGS) entry which is preliminary data.</text>
</comment>
<dbReference type="Pfam" id="PF13116">
    <property type="entry name" value="YhdP"/>
    <property type="match status" value="1"/>
</dbReference>
<evidence type="ECO:0000256" key="2">
    <source>
        <dbReference type="SAM" id="Phobius"/>
    </source>
</evidence>
<feature type="region of interest" description="Disordered" evidence="1">
    <location>
        <begin position="992"/>
        <end position="1016"/>
    </location>
</feature>
<dbReference type="EMBL" id="BPRB01000037">
    <property type="protein sequence ID" value="GJE58574.1"/>
    <property type="molecule type" value="Genomic_DNA"/>
</dbReference>
<dbReference type="RefSeq" id="WP_238181202.1">
    <property type="nucleotide sequence ID" value="NZ_BPRB01000037.1"/>
</dbReference>
<feature type="transmembrane region" description="Helical" evidence="2">
    <location>
        <begin position="21"/>
        <end position="42"/>
    </location>
</feature>
<evidence type="ECO:0000313" key="4">
    <source>
        <dbReference type="EMBL" id="GJE58574.1"/>
    </source>
</evidence>